<protein>
    <recommendedName>
        <fullName evidence="1">ORC1/DEAH AAA+ ATPase domain-containing protein</fullName>
    </recommendedName>
</protein>
<dbReference type="InterPro" id="IPR049945">
    <property type="entry name" value="AAA_22"/>
</dbReference>
<dbReference type="SUPFAM" id="SSF52540">
    <property type="entry name" value="P-loop containing nucleoside triphosphate hydrolases"/>
    <property type="match status" value="1"/>
</dbReference>
<dbReference type="PANTHER" id="PTHR34301:SF8">
    <property type="entry name" value="ATPASE DOMAIN-CONTAINING PROTEIN"/>
    <property type="match status" value="1"/>
</dbReference>
<organism evidence="2 3">
    <name type="scientific">Candidatus Accumulibacter meliphilus</name>
    <dbReference type="NCBI Taxonomy" id="2211374"/>
    <lineage>
        <taxon>Bacteria</taxon>
        <taxon>Pseudomonadati</taxon>
        <taxon>Pseudomonadota</taxon>
        <taxon>Betaproteobacteria</taxon>
        <taxon>Candidatus Accumulibacter</taxon>
    </lineage>
</organism>
<dbReference type="InterPro" id="IPR027417">
    <property type="entry name" value="P-loop_NTPase"/>
</dbReference>
<dbReference type="Gene3D" id="3.40.50.300">
    <property type="entry name" value="P-loop containing nucleotide triphosphate hydrolases"/>
    <property type="match status" value="1"/>
</dbReference>
<gene>
    <name evidence="2" type="ORF">DVS81_16975</name>
</gene>
<reference evidence="2 3" key="1">
    <citation type="submission" date="2018-05" db="EMBL/GenBank/DDBJ databases">
        <title>Integrated omic analyses show evidence that a Ca. Accumulibacter phosphatis strain performs denitrification under micro-aerobic conditions.</title>
        <authorList>
            <person name="Camejo P.Y."/>
            <person name="Katherine M.D."/>
            <person name="Daniel N.R."/>
        </authorList>
    </citation>
    <scope>NUCLEOTIDE SEQUENCE [LARGE SCALE GENOMIC DNA]</scope>
    <source>
        <strain evidence="2">UW-LDO-IC</strain>
    </source>
</reference>
<evidence type="ECO:0000259" key="1">
    <source>
        <dbReference type="Pfam" id="PF13401"/>
    </source>
</evidence>
<dbReference type="Proteomes" id="UP000253831">
    <property type="component" value="Unassembled WGS sequence"/>
</dbReference>
<dbReference type="Pfam" id="PF13401">
    <property type="entry name" value="AAA_22"/>
    <property type="match status" value="1"/>
</dbReference>
<name>A0A369XKQ5_9PROT</name>
<comment type="caution">
    <text evidence="2">The sequence shown here is derived from an EMBL/GenBank/DDBJ whole genome shotgun (WGS) entry which is preliminary data.</text>
</comment>
<feature type="domain" description="ORC1/DEAH AAA+ ATPase" evidence="1">
    <location>
        <begin position="37"/>
        <end position="195"/>
    </location>
</feature>
<dbReference type="EMBL" id="QPGA01000044">
    <property type="protein sequence ID" value="RDE49382.1"/>
    <property type="molecule type" value="Genomic_DNA"/>
</dbReference>
<evidence type="ECO:0000313" key="3">
    <source>
        <dbReference type="Proteomes" id="UP000253831"/>
    </source>
</evidence>
<dbReference type="AlphaFoldDB" id="A0A369XKQ5"/>
<dbReference type="PANTHER" id="PTHR34301">
    <property type="entry name" value="DNA-BINDING PROTEIN-RELATED"/>
    <property type="match status" value="1"/>
</dbReference>
<proteinExistence type="predicted"/>
<dbReference type="GO" id="GO:0016887">
    <property type="term" value="F:ATP hydrolysis activity"/>
    <property type="evidence" value="ECO:0007669"/>
    <property type="project" value="InterPro"/>
</dbReference>
<accession>A0A369XKQ5</accession>
<sequence length="392" mass="44480">MPLQLLYGNAVTGEQRFERPELQDRLMRTLASSGGVKMFGLRRIGKSTLRLYVIEQMQQSRKPCAFVDAQGLHTISDLLAELFRALPQESKLTSRALGLIAKDSPIKNLLEALAKGTKIGENVVSAYWKEAYNSIRDALKDTRDAPLLIVDEFPFLLKNVLDRNPEAGRDEVNQLLAAMREWRGAGMKMLLTGSIGITALSRKYGLNRDHLNDLLPFEVPELTENEASDFVRQATVSPPEGRWTEELTREFIAQTGVLYPSFLVKGLLELGVDQPPPREAFADIFASRVRPVLHDDFYQQFNKRFKLYGEIDRKLQSQLVVQALKRIVDANTGTQLDELELPEGYTRIDLADVLDMLVEDGFIRFSEDSDGNRSWQPASRLAQLWWKRSRLA</sequence>
<evidence type="ECO:0000313" key="2">
    <source>
        <dbReference type="EMBL" id="RDE49382.1"/>
    </source>
</evidence>